<evidence type="ECO:0000313" key="2">
    <source>
        <dbReference type="EMBL" id="KAK0652514.1"/>
    </source>
</evidence>
<name>A0AA39YH18_9PEZI</name>
<keyword evidence="3" id="KW-1185">Reference proteome</keyword>
<sequence>MLAKSQTISHLVPAPKFYSSPKTRHQTMSFSSTPAKDKEPSSRATETLSYRKSPLPFVPAQNPRPQLTHLSHPRPQPRIPHRSTRKTPPNNTASARRKNHLPRKSPQESHQEVGRPSPVGTRPFHGCGSFKLNVILTARPPRACDVRVPAKGEAWCRHASSVFRNGWQAERGYGSWYGEAWHGGRDHQASW</sequence>
<accession>A0AA39YH18</accession>
<proteinExistence type="predicted"/>
<dbReference type="Proteomes" id="UP001174936">
    <property type="component" value="Unassembled WGS sequence"/>
</dbReference>
<evidence type="ECO:0000313" key="3">
    <source>
        <dbReference type="Proteomes" id="UP001174936"/>
    </source>
</evidence>
<dbReference type="AlphaFoldDB" id="A0AA39YH18"/>
<gene>
    <name evidence="2" type="ORF">B0T16DRAFT_102522</name>
</gene>
<evidence type="ECO:0000256" key="1">
    <source>
        <dbReference type="SAM" id="MobiDB-lite"/>
    </source>
</evidence>
<feature type="region of interest" description="Disordered" evidence="1">
    <location>
        <begin position="1"/>
        <end position="122"/>
    </location>
</feature>
<dbReference type="EMBL" id="JAULSV010000002">
    <property type="protein sequence ID" value="KAK0652514.1"/>
    <property type="molecule type" value="Genomic_DNA"/>
</dbReference>
<reference evidence="2" key="1">
    <citation type="submission" date="2023-06" db="EMBL/GenBank/DDBJ databases">
        <title>Genome-scale phylogeny and comparative genomics of the fungal order Sordariales.</title>
        <authorList>
            <consortium name="Lawrence Berkeley National Laboratory"/>
            <person name="Hensen N."/>
            <person name="Bonometti L."/>
            <person name="Westerberg I."/>
            <person name="Brannstrom I.O."/>
            <person name="Guillou S."/>
            <person name="Cros-Aarteil S."/>
            <person name="Calhoun S."/>
            <person name="Haridas S."/>
            <person name="Kuo A."/>
            <person name="Mondo S."/>
            <person name="Pangilinan J."/>
            <person name="Riley R."/>
            <person name="Labutti K."/>
            <person name="Andreopoulos B."/>
            <person name="Lipzen A."/>
            <person name="Chen C."/>
            <person name="Yanf M."/>
            <person name="Daum C."/>
            <person name="Ng V."/>
            <person name="Clum A."/>
            <person name="Steindorff A."/>
            <person name="Ohm R."/>
            <person name="Martin F."/>
            <person name="Silar P."/>
            <person name="Natvig D."/>
            <person name="Lalanne C."/>
            <person name="Gautier V."/>
            <person name="Ament-Velasquez S.L."/>
            <person name="Kruys A."/>
            <person name="Hutchinson M.I."/>
            <person name="Powell A.J."/>
            <person name="Barry K."/>
            <person name="Miller A.N."/>
            <person name="Grigoriev I.V."/>
            <person name="Debuchy R."/>
            <person name="Gladieux P."/>
            <person name="Thoren M.H."/>
            <person name="Johannesson H."/>
        </authorList>
    </citation>
    <scope>NUCLEOTIDE SEQUENCE</scope>
    <source>
        <strain evidence="2">SMH2532-1</strain>
    </source>
</reference>
<comment type="caution">
    <text evidence="2">The sequence shown here is derived from an EMBL/GenBank/DDBJ whole genome shotgun (WGS) entry which is preliminary data.</text>
</comment>
<organism evidence="2 3">
    <name type="scientific">Cercophora newfieldiana</name>
    <dbReference type="NCBI Taxonomy" id="92897"/>
    <lineage>
        <taxon>Eukaryota</taxon>
        <taxon>Fungi</taxon>
        <taxon>Dikarya</taxon>
        <taxon>Ascomycota</taxon>
        <taxon>Pezizomycotina</taxon>
        <taxon>Sordariomycetes</taxon>
        <taxon>Sordariomycetidae</taxon>
        <taxon>Sordariales</taxon>
        <taxon>Lasiosphaeriaceae</taxon>
        <taxon>Cercophora</taxon>
    </lineage>
</organism>
<protein>
    <submittedName>
        <fullName evidence="2">Uncharacterized protein</fullName>
    </submittedName>
</protein>